<evidence type="ECO:0000313" key="3">
    <source>
        <dbReference type="Proteomes" id="UP000199800"/>
    </source>
</evidence>
<feature type="transmembrane region" description="Helical" evidence="1">
    <location>
        <begin position="6"/>
        <end position="27"/>
    </location>
</feature>
<keyword evidence="1" id="KW-0812">Transmembrane</keyword>
<dbReference type="STRING" id="29364.SAMN04487772_10880"/>
<gene>
    <name evidence="2" type="ORF">SAMN04487772_10880</name>
</gene>
<sequence length="210" mass="24728">MRFRLKNYAHAKVFLYLIVYFIWFILLEQHNNRQFNMMYCKIDDYIPFLEVFVIPYILWFAYICVAVGYLLLFEIKDFYQCTAFLFAGMTICLIIYTVCPNAQALRVDSFPRNNLCTRLVKMFYTADTSTNVCPSIHVYNSIGAHIAVWRCKSLKKHPIIQYGSLILMILICLSTMFIKQHSFIDFICGIGLAVIMYVIIYKTKLFSKLK</sequence>
<feature type="transmembrane region" description="Helical" evidence="1">
    <location>
        <begin position="159"/>
        <end position="177"/>
    </location>
</feature>
<dbReference type="Proteomes" id="UP000199800">
    <property type="component" value="Unassembled WGS sequence"/>
</dbReference>
<feature type="transmembrane region" description="Helical" evidence="1">
    <location>
        <begin position="183"/>
        <end position="201"/>
    </location>
</feature>
<dbReference type="AlphaFoldDB" id="A0A1I0BUI8"/>
<dbReference type="OrthoDB" id="9790723at2"/>
<keyword evidence="1" id="KW-1133">Transmembrane helix</keyword>
<keyword evidence="3" id="KW-1185">Reference proteome</keyword>
<evidence type="ECO:0000313" key="2">
    <source>
        <dbReference type="EMBL" id="SET10104.1"/>
    </source>
</evidence>
<evidence type="ECO:0008006" key="4">
    <source>
        <dbReference type="Google" id="ProtNLM"/>
    </source>
</evidence>
<reference evidence="2 3" key="1">
    <citation type="submission" date="2016-10" db="EMBL/GenBank/DDBJ databases">
        <authorList>
            <person name="de Groot N.N."/>
        </authorList>
    </citation>
    <scope>NUCLEOTIDE SEQUENCE [LARGE SCALE GENOMIC DNA]</scope>
    <source>
        <strain evidence="2 3">DSM 1801</strain>
    </source>
</reference>
<feature type="transmembrane region" description="Helical" evidence="1">
    <location>
        <begin position="78"/>
        <end position="99"/>
    </location>
</feature>
<evidence type="ECO:0000256" key="1">
    <source>
        <dbReference type="SAM" id="Phobius"/>
    </source>
</evidence>
<keyword evidence="1" id="KW-0472">Membrane</keyword>
<name>A0A1I0BUI8_9FIRM</name>
<dbReference type="EMBL" id="FOHN01000008">
    <property type="protein sequence ID" value="SET10104.1"/>
    <property type="molecule type" value="Genomic_DNA"/>
</dbReference>
<accession>A0A1I0BUI8</accession>
<protein>
    <recommendedName>
        <fullName evidence="4">PAP2 superfamily protein</fullName>
    </recommendedName>
</protein>
<organism evidence="2 3">
    <name type="scientific">[Clostridium] polysaccharolyticum</name>
    <dbReference type="NCBI Taxonomy" id="29364"/>
    <lineage>
        <taxon>Bacteria</taxon>
        <taxon>Bacillati</taxon>
        <taxon>Bacillota</taxon>
        <taxon>Clostridia</taxon>
        <taxon>Lachnospirales</taxon>
        <taxon>Lachnospiraceae</taxon>
    </lineage>
</organism>
<feature type="transmembrane region" description="Helical" evidence="1">
    <location>
        <begin position="48"/>
        <end position="72"/>
    </location>
</feature>
<proteinExistence type="predicted"/>